<accession>A0A074XZJ9</accession>
<dbReference type="GeneID" id="25367707"/>
<sequence length="89" mass="9791">MTICNDSATSIAALLESLLVSRAAEPRSNETIHQIQCQPRATTASFSTPGKRSKDRTLEFQEQEIEFGFGYLQRRNGQNVCTNAALASL</sequence>
<evidence type="ECO:0000313" key="3">
    <source>
        <dbReference type="Proteomes" id="UP000030641"/>
    </source>
</evidence>
<dbReference type="HOGENOM" id="CLU_2454351_0_0_1"/>
<dbReference type="AlphaFoldDB" id="A0A074XZJ9"/>
<dbReference type="InParanoid" id="A0A074XZJ9"/>
<gene>
    <name evidence="2" type="ORF">AUEXF2481DRAFT_44535</name>
</gene>
<feature type="compositionally biased region" description="Polar residues" evidence="1">
    <location>
        <begin position="31"/>
        <end position="50"/>
    </location>
</feature>
<dbReference type="RefSeq" id="XP_013339466.1">
    <property type="nucleotide sequence ID" value="XM_013484012.1"/>
</dbReference>
<dbReference type="EMBL" id="KL584783">
    <property type="protein sequence ID" value="KEQ90973.1"/>
    <property type="molecule type" value="Genomic_DNA"/>
</dbReference>
<evidence type="ECO:0000313" key="2">
    <source>
        <dbReference type="EMBL" id="KEQ90973.1"/>
    </source>
</evidence>
<proteinExistence type="predicted"/>
<name>A0A074XZJ9_AURSE</name>
<protein>
    <submittedName>
        <fullName evidence="2">Uncharacterized protein</fullName>
    </submittedName>
</protein>
<feature type="region of interest" description="Disordered" evidence="1">
    <location>
        <begin position="30"/>
        <end position="55"/>
    </location>
</feature>
<keyword evidence="3" id="KW-1185">Reference proteome</keyword>
<reference evidence="2 3" key="1">
    <citation type="journal article" date="2014" name="BMC Genomics">
        <title>Genome sequencing of four Aureobasidium pullulans varieties: biotechnological potential, stress tolerance, and description of new species.</title>
        <authorList>
            <person name="Gostin Ar C."/>
            <person name="Ohm R.A."/>
            <person name="Kogej T."/>
            <person name="Sonjak S."/>
            <person name="Turk M."/>
            <person name="Zajc J."/>
            <person name="Zalar P."/>
            <person name="Grube M."/>
            <person name="Sun H."/>
            <person name="Han J."/>
            <person name="Sharma A."/>
            <person name="Chiniquy J."/>
            <person name="Ngan C.Y."/>
            <person name="Lipzen A."/>
            <person name="Barry K."/>
            <person name="Grigoriev I.V."/>
            <person name="Gunde-Cimerman N."/>
        </authorList>
    </citation>
    <scope>NUCLEOTIDE SEQUENCE [LARGE SCALE GENOMIC DNA]</scope>
    <source>
        <strain evidence="2 3">EXF-2481</strain>
    </source>
</reference>
<evidence type="ECO:0000256" key="1">
    <source>
        <dbReference type="SAM" id="MobiDB-lite"/>
    </source>
</evidence>
<dbReference type="Proteomes" id="UP000030641">
    <property type="component" value="Unassembled WGS sequence"/>
</dbReference>
<organism evidence="2 3">
    <name type="scientific">Aureobasidium subglaciale (strain EXF-2481)</name>
    <name type="common">Aureobasidium pullulans var. subglaciale</name>
    <dbReference type="NCBI Taxonomy" id="1043005"/>
    <lineage>
        <taxon>Eukaryota</taxon>
        <taxon>Fungi</taxon>
        <taxon>Dikarya</taxon>
        <taxon>Ascomycota</taxon>
        <taxon>Pezizomycotina</taxon>
        <taxon>Dothideomycetes</taxon>
        <taxon>Dothideomycetidae</taxon>
        <taxon>Dothideales</taxon>
        <taxon>Saccotheciaceae</taxon>
        <taxon>Aureobasidium</taxon>
    </lineage>
</organism>